<dbReference type="PANTHER" id="PTHR43606:SF2">
    <property type="entry name" value="ALKALINE PHOSPHATASE FAMILY PROTEIN (AFU_ORTHOLOGUE AFUA_5G03860)"/>
    <property type="match status" value="1"/>
</dbReference>
<dbReference type="EMBL" id="JAVRIB010000001">
    <property type="protein sequence ID" value="MDT0633469.1"/>
    <property type="molecule type" value="Genomic_DNA"/>
</dbReference>
<evidence type="ECO:0000313" key="3">
    <source>
        <dbReference type="EMBL" id="MDT0633469.1"/>
    </source>
</evidence>
<keyword evidence="4" id="KW-1185">Reference proteome</keyword>
<protein>
    <submittedName>
        <fullName evidence="3">Alkaline phosphatase D family protein</fullName>
    </submittedName>
</protein>
<dbReference type="InterPro" id="IPR052900">
    <property type="entry name" value="Phospholipid_Metab_Enz"/>
</dbReference>
<dbReference type="Proteomes" id="UP001251857">
    <property type="component" value="Unassembled WGS sequence"/>
</dbReference>
<dbReference type="InterPro" id="IPR018946">
    <property type="entry name" value="PhoD-like_MPP"/>
</dbReference>
<feature type="domain" description="Phospholipase D N-terminal" evidence="2">
    <location>
        <begin position="53"/>
        <end position="141"/>
    </location>
</feature>
<dbReference type="Pfam" id="PF16655">
    <property type="entry name" value="PhoD_N"/>
    <property type="match status" value="1"/>
</dbReference>
<evidence type="ECO:0000259" key="1">
    <source>
        <dbReference type="Pfam" id="PF09423"/>
    </source>
</evidence>
<proteinExistence type="predicted"/>
<name>A0ABU3BW13_9GAMM</name>
<dbReference type="PANTHER" id="PTHR43606">
    <property type="entry name" value="PHOSPHATASE, PUTATIVE (AFU_ORTHOLOGUE AFUA_6G08710)-RELATED"/>
    <property type="match status" value="1"/>
</dbReference>
<dbReference type="InterPro" id="IPR038607">
    <property type="entry name" value="PhoD-like_sf"/>
</dbReference>
<dbReference type="InterPro" id="IPR029052">
    <property type="entry name" value="Metallo-depent_PP-like"/>
</dbReference>
<organism evidence="3 4">
    <name type="scientific">Spectribacter hydrogenoxidans</name>
    <dbReference type="NCBI Taxonomy" id="3075608"/>
    <lineage>
        <taxon>Bacteria</taxon>
        <taxon>Pseudomonadati</taxon>
        <taxon>Pseudomonadota</taxon>
        <taxon>Gammaproteobacteria</taxon>
        <taxon>Salinisphaerales</taxon>
        <taxon>Salinisphaeraceae</taxon>
        <taxon>Spectribacter</taxon>
    </lineage>
</organism>
<dbReference type="SUPFAM" id="SSF56300">
    <property type="entry name" value="Metallo-dependent phosphatases"/>
    <property type="match status" value="1"/>
</dbReference>
<feature type="domain" description="PhoD-like phosphatase metallophosphatase" evidence="1">
    <location>
        <begin position="152"/>
        <end position="192"/>
    </location>
</feature>
<dbReference type="Gene3D" id="2.60.40.380">
    <property type="entry name" value="Purple acid phosphatase-like, N-terminal"/>
    <property type="match status" value="1"/>
</dbReference>
<dbReference type="Gene3D" id="3.60.21.70">
    <property type="entry name" value="PhoD-like phosphatase"/>
    <property type="match status" value="2"/>
</dbReference>
<dbReference type="Pfam" id="PF09423">
    <property type="entry name" value="PhoD"/>
    <property type="match status" value="2"/>
</dbReference>
<comment type="caution">
    <text evidence="3">The sequence shown here is derived from an EMBL/GenBank/DDBJ whole genome shotgun (WGS) entry which is preliminary data.</text>
</comment>
<feature type="domain" description="PhoD-like phosphatase metallophosphatase" evidence="1">
    <location>
        <begin position="194"/>
        <end position="446"/>
    </location>
</feature>
<gene>
    <name evidence="3" type="ORF">RM532_00715</name>
</gene>
<accession>A0ABU3BW13</accession>
<evidence type="ECO:0000259" key="2">
    <source>
        <dbReference type="Pfam" id="PF16655"/>
    </source>
</evidence>
<dbReference type="InterPro" id="IPR032093">
    <property type="entry name" value="PhoD_N"/>
</dbReference>
<dbReference type="RefSeq" id="WP_311651178.1">
    <property type="nucleotide sequence ID" value="NZ_JAVRIB010000001.1"/>
</dbReference>
<reference evidence="3 4" key="1">
    <citation type="submission" date="2023-09" db="EMBL/GenBank/DDBJ databases">
        <authorList>
            <person name="Rey-Velasco X."/>
        </authorList>
    </citation>
    <scope>NUCLEOTIDE SEQUENCE [LARGE SCALE GENOMIC DNA]</scope>
    <source>
        <strain evidence="3 4">W335</strain>
    </source>
</reference>
<sequence>MAPSLMGKPQQRPGVSRRDLLRGAAGALAVTPWLIACGGDGGQAPGSGAMFSHGVASADPLADRVIPWTHVTPVDYGPMPVDWQIATDVDFDAVVAEGSAIAEPARDHTVKMDATGLTPDTVYYYRFLAAGTRSATGRTRTLPVGDTEGVRLAAVSCASLPHGFFSAYRRIAERDDLNAVVHFGDYIYEYGNDPATEGDWPLRRDAGLQDYYEWMPIRVTDPADRRVAYRRFRFGDLVGLSMLETRLLARSEPVGQADAGDINDPARQLLDDAQFDWLRAGLQDSRTRWRLLGQQVMMGQLRLAGLPELMQLPLPELDRLLGQVPLVGTGGVLLNPDQWDGYRAARQRLFELFAETGNVVVLTGDIHTSWAMDLQPDPFPITGDLFGGPPVGVEFVVPSITSPGLPQLQPARQLIRVNNPHIRYVDLAEHGYVIVDVDAQRVEAQWWYVDDILGLASGERLGATIHTEHGTNRLATA</sequence>
<evidence type="ECO:0000313" key="4">
    <source>
        <dbReference type="Proteomes" id="UP001251857"/>
    </source>
</evidence>